<dbReference type="GO" id="GO:0000723">
    <property type="term" value="P:telomere maintenance"/>
    <property type="evidence" value="ECO:0007669"/>
    <property type="project" value="InterPro"/>
</dbReference>
<dbReference type="InterPro" id="IPR010285">
    <property type="entry name" value="DNA_helicase_pif1-like_DEAD"/>
</dbReference>
<dbReference type="PANTHER" id="PTHR47642">
    <property type="entry name" value="ATP-DEPENDENT DNA HELICASE"/>
    <property type="match status" value="1"/>
</dbReference>
<dbReference type="GO" id="GO:0005524">
    <property type="term" value="F:ATP binding"/>
    <property type="evidence" value="ECO:0007669"/>
    <property type="project" value="UniProtKB-KW"/>
</dbReference>
<dbReference type="SMART" id="SM00382">
    <property type="entry name" value="AAA"/>
    <property type="match status" value="1"/>
</dbReference>
<feature type="compositionally biased region" description="Acidic residues" evidence="2">
    <location>
        <begin position="63"/>
        <end position="75"/>
    </location>
</feature>
<keyword evidence="1" id="KW-0067">ATP-binding</keyword>
<comment type="similarity">
    <text evidence="1">Belongs to the helicase family.</text>
</comment>
<accession>A0A8H5JDY0</accession>
<dbReference type="Pfam" id="PF05970">
    <property type="entry name" value="PIF1"/>
    <property type="match status" value="1"/>
</dbReference>
<organism evidence="4 5">
    <name type="scientific">Fusarium phyllophilum</name>
    <dbReference type="NCBI Taxonomy" id="47803"/>
    <lineage>
        <taxon>Eukaryota</taxon>
        <taxon>Fungi</taxon>
        <taxon>Dikarya</taxon>
        <taxon>Ascomycota</taxon>
        <taxon>Pezizomycotina</taxon>
        <taxon>Sordariomycetes</taxon>
        <taxon>Hypocreomycetidae</taxon>
        <taxon>Hypocreales</taxon>
        <taxon>Nectriaceae</taxon>
        <taxon>Fusarium</taxon>
        <taxon>Fusarium fujikuroi species complex</taxon>
    </lineage>
</organism>
<keyword evidence="1" id="KW-0233">DNA recombination</keyword>
<evidence type="ECO:0000313" key="5">
    <source>
        <dbReference type="Proteomes" id="UP000582016"/>
    </source>
</evidence>
<evidence type="ECO:0000313" key="4">
    <source>
        <dbReference type="EMBL" id="KAF5553624.1"/>
    </source>
</evidence>
<dbReference type="PANTHER" id="PTHR47642:SF7">
    <property type="entry name" value="ATP-DEPENDENT DNA HELICASE PIF1"/>
    <property type="match status" value="1"/>
</dbReference>
<dbReference type="GO" id="GO:0043139">
    <property type="term" value="F:5'-3' DNA helicase activity"/>
    <property type="evidence" value="ECO:0007669"/>
    <property type="project" value="UniProtKB-EC"/>
</dbReference>
<feature type="compositionally biased region" description="Low complexity" evidence="2">
    <location>
        <begin position="30"/>
        <end position="54"/>
    </location>
</feature>
<dbReference type="OrthoDB" id="432234at2759"/>
<dbReference type="InterPro" id="IPR051055">
    <property type="entry name" value="PIF1_helicase"/>
</dbReference>
<feature type="domain" description="AAA+ ATPase" evidence="3">
    <location>
        <begin position="120"/>
        <end position="258"/>
    </location>
</feature>
<dbReference type="InterPro" id="IPR003593">
    <property type="entry name" value="AAA+_ATPase"/>
</dbReference>
<evidence type="ECO:0000256" key="2">
    <source>
        <dbReference type="SAM" id="MobiDB-lite"/>
    </source>
</evidence>
<sequence length="640" mass="72174">KGPCPPLKRKRQAREPAASSARFSKRWKRSSSIISISSNDDAAASVPSSSQVSAEYWSQQPDFDSDASDVPEEDFLALTQNTPKKRYSPTVEQNRLDGDTSVPEPTLCREQQDLLDRIMRGENVFFTGSAGCGKSTVLKAAVKQLRAAGKVVHITAPTGRAALGVNGVTTWSYMGWIPSFQSTMTLEELKGHSWHGTISQRLRETDVLVIDEISMVENLHLERINECMKHVKCYDIQTGRARADAPAFGGVQLLITGDFCQLPPVNPFQHCMYCKSSLVKNPQGWVTSKTQFACPKGCRTYREHEKWAFKSNAWQEAQLTHVHLNEIHRQSDRSFVRMLQKCRLGMPFTKAEAVTLLNHPSETENATKLLAKNDEVNAINNEEFQKLNGWVNQYPALDLIKWNPDHKEYESLCDVEPPGSDNAGVLRGLRDHSLEHVVELKEGALVMLRVNLDIEKGLVNGSQGIVTGWERFDERRLPRAYRKKDKTHEFVVDMLIGEDAGLREGEIREFCKVGQVHEWPIVKFHNGIELTIYPWCVVTYLGSEEPYTKVIRTQVPLTLGWALTIHKSQGMTLNRVVTNLSGAWNQALKYVALSRVTSLEGLKIEGGQPSLKVKNKADEVEQFIRDMFGQELFDRTKRGL</sequence>
<comment type="catalytic activity">
    <reaction evidence="1">
        <text>ATP + H2O = ADP + phosphate + H(+)</text>
        <dbReference type="Rhea" id="RHEA:13065"/>
        <dbReference type="ChEBI" id="CHEBI:15377"/>
        <dbReference type="ChEBI" id="CHEBI:15378"/>
        <dbReference type="ChEBI" id="CHEBI:30616"/>
        <dbReference type="ChEBI" id="CHEBI:43474"/>
        <dbReference type="ChEBI" id="CHEBI:456216"/>
        <dbReference type="EC" id="5.6.2.3"/>
    </reaction>
</comment>
<keyword evidence="1" id="KW-0234">DNA repair</keyword>
<keyword evidence="1" id="KW-0547">Nucleotide-binding</keyword>
<dbReference type="AlphaFoldDB" id="A0A8H5JDY0"/>
<dbReference type="CDD" id="cd18809">
    <property type="entry name" value="SF1_C_RecD"/>
    <property type="match status" value="1"/>
</dbReference>
<evidence type="ECO:0000256" key="1">
    <source>
        <dbReference type="RuleBase" id="RU363044"/>
    </source>
</evidence>
<name>A0A8H5JDY0_9HYPO</name>
<dbReference type="Gene3D" id="3.40.50.300">
    <property type="entry name" value="P-loop containing nucleotide triphosphate hydrolases"/>
    <property type="match status" value="2"/>
</dbReference>
<evidence type="ECO:0000259" key="3">
    <source>
        <dbReference type="SMART" id="SM00382"/>
    </source>
</evidence>
<comment type="cofactor">
    <cofactor evidence="1">
        <name>Mg(2+)</name>
        <dbReference type="ChEBI" id="CHEBI:18420"/>
    </cofactor>
</comment>
<protein>
    <recommendedName>
        <fullName evidence="1">ATP-dependent DNA helicase</fullName>
        <ecNumber evidence="1">5.6.2.3</ecNumber>
    </recommendedName>
</protein>
<reference evidence="4 5" key="1">
    <citation type="submission" date="2020-05" db="EMBL/GenBank/DDBJ databases">
        <title>Identification and distribution of gene clusters putatively required for synthesis of sphingolipid metabolism inhibitors in phylogenetically diverse species of the filamentous fungus Fusarium.</title>
        <authorList>
            <person name="Kim H.-S."/>
            <person name="Busman M."/>
            <person name="Brown D.W."/>
            <person name="Divon H."/>
            <person name="Uhlig S."/>
            <person name="Proctor R.H."/>
        </authorList>
    </citation>
    <scope>NUCLEOTIDE SEQUENCE [LARGE SCALE GENOMIC DNA]</scope>
    <source>
        <strain evidence="4 5">NRRL 13617</strain>
    </source>
</reference>
<dbReference type="GO" id="GO:0016787">
    <property type="term" value="F:hydrolase activity"/>
    <property type="evidence" value="ECO:0007669"/>
    <property type="project" value="UniProtKB-KW"/>
</dbReference>
<proteinExistence type="inferred from homology"/>
<keyword evidence="5" id="KW-1185">Reference proteome</keyword>
<dbReference type="Proteomes" id="UP000582016">
    <property type="component" value="Unassembled WGS sequence"/>
</dbReference>
<keyword evidence="1" id="KW-0227">DNA damage</keyword>
<feature type="region of interest" description="Disordered" evidence="2">
    <location>
        <begin position="1"/>
        <end position="105"/>
    </location>
</feature>
<gene>
    <name evidence="4" type="ORF">FPHYL_8661</name>
</gene>
<keyword evidence="1" id="KW-0378">Hydrolase</keyword>
<dbReference type="Pfam" id="PF21530">
    <property type="entry name" value="Pif1_2B_dom"/>
    <property type="match status" value="1"/>
</dbReference>
<dbReference type="EMBL" id="JAAOAQ010000338">
    <property type="protein sequence ID" value="KAF5553624.1"/>
    <property type="molecule type" value="Genomic_DNA"/>
</dbReference>
<dbReference type="EC" id="5.6.2.3" evidence="1"/>
<dbReference type="InterPro" id="IPR027417">
    <property type="entry name" value="P-loop_NTPase"/>
</dbReference>
<dbReference type="InterPro" id="IPR049163">
    <property type="entry name" value="Pif1-like_2B_dom"/>
</dbReference>
<dbReference type="GO" id="GO:0006281">
    <property type="term" value="P:DNA repair"/>
    <property type="evidence" value="ECO:0007669"/>
    <property type="project" value="UniProtKB-KW"/>
</dbReference>
<feature type="non-terminal residue" evidence="4">
    <location>
        <position position="1"/>
    </location>
</feature>
<keyword evidence="1 4" id="KW-0347">Helicase</keyword>
<comment type="caution">
    <text evidence="4">The sequence shown here is derived from an EMBL/GenBank/DDBJ whole genome shotgun (WGS) entry which is preliminary data.</text>
</comment>
<dbReference type="SUPFAM" id="SSF52540">
    <property type="entry name" value="P-loop containing nucleoside triphosphate hydrolases"/>
    <property type="match status" value="2"/>
</dbReference>
<dbReference type="GO" id="GO:0006310">
    <property type="term" value="P:DNA recombination"/>
    <property type="evidence" value="ECO:0007669"/>
    <property type="project" value="UniProtKB-KW"/>
</dbReference>